<protein>
    <submittedName>
        <fullName evidence="4">Uncharacterized protein</fullName>
    </submittedName>
</protein>
<dbReference type="AlphaFoldDB" id="A0A8H3UQY1"/>
<feature type="region of interest" description="Disordered" evidence="3">
    <location>
        <begin position="264"/>
        <end position="317"/>
    </location>
</feature>
<feature type="region of interest" description="Disordered" evidence="3">
    <location>
        <begin position="128"/>
        <end position="182"/>
    </location>
</feature>
<feature type="region of interest" description="Disordered" evidence="3">
    <location>
        <begin position="619"/>
        <end position="660"/>
    </location>
</feature>
<dbReference type="InterPro" id="IPR012890">
    <property type="entry name" value="GCFC2-like"/>
</dbReference>
<feature type="compositionally biased region" description="Basic and acidic residues" evidence="3">
    <location>
        <begin position="140"/>
        <end position="153"/>
    </location>
</feature>
<feature type="compositionally biased region" description="Low complexity" evidence="3">
    <location>
        <begin position="643"/>
        <end position="657"/>
    </location>
</feature>
<dbReference type="Pfam" id="PF15458">
    <property type="entry name" value="NTR2"/>
    <property type="match status" value="1"/>
</dbReference>
<dbReference type="GO" id="GO:0003677">
    <property type="term" value="F:DNA binding"/>
    <property type="evidence" value="ECO:0007669"/>
    <property type="project" value="InterPro"/>
</dbReference>
<keyword evidence="2" id="KW-0539">Nucleus</keyword>
<reference evidence="4 5" key="1">
    <citation type="submission" date="2018-12" db="EMBL/GenBank/DDBJ databases">
        <title>Venturia inaequalis Genome Resource.</title>
        <authorList>
            <person name="Lichtner F.J."/>
        </authorList>
    </citation>
    <scope>NUCLEOTIDE SEQUENCE [LARGE SCALE GENOMIC DNA]</scope>
    <source>
        <strain evidence="4 5">120213</strain>
    </source>
</reference>
<dbReference type="PANTHER" id="PTHR12214">
    <property type="entry name" value="GC-RICH SEQUENCE DNA-BINDING FACTOR"/>
    <property type="match status" value="1"/>
</dbReference>
<evidence type="ECO:0000313" key="5">
    <source>
        <dbReference type="Proteomes" id="UP000447873"/>
    </source>
</evidence>
<comment type="caution">
    <text evidence="4">The sequence shown here is derived from an EMBL/GenBank/DDBJ whole genome shotgun (WGS) entry which is preliminary data.</text>
</comment>
<sequence length="882" mass="94371">MKKGFGTRRIVKKIGQEDEEETSDSLGTSGTSDAEEQKPTRPAISKLKKKSKLRLSFGPGEVNPDATSDDADAESAVFTPKKSNLSRIASAKNAERKSLRPALSSEDLAFRAGNAIDRPSYSKDYLAQLKQSTPSTPKSHLSEDDASKKDLDIASKFGPLTTLGANKSAIPSATEIKEKKERRARLAKEQEYISMHPSDSEEERLDLIMQPKEKYPETRLVREDEDILEGFDDFVEDGRIALGRKAEREEKRKKREEMEAMILQAEGAGSDGSIASEDESEVERNEAYEAAQTRAGTYGSKREGGDGIKRPKTPPKVTAVPELGAVLLKLRQGLAEMEQAKLAKIRKLEELKLEKKGILEQEVWIQGQLKETGERYEKLRIEAEAAGAPANGDSGELERGLDHLGTTPLVTTPAATTPAAYPGEASDEEEENPGFVGFSMTLELRMACIGPHNTAASVTYNYNHHSFRYCVATVEFIGGFFRTYPTNTILYPNGVRASGTYNTSSQCVTLSGTIIWPSSALSSLTQDSPTLPAGETDHYGIMYTVGERGAQYPSGFVRAQQKAGVIPTQCNLASVAPAAAVQGVLVLTSTSISTLQNAKTTEQASSTIANPVVQTATSTSLPTLQDTKTTDQASKTTAKPIKQTTSSTVTPPSQSSSLIPSAVVSPLTTAITTLPMSAESASSISQTTNSLPTPQQSPWPSVDTAVQTKSPTVPQTTITAPDSLLQSSKPSSRASTEITSAQTSPTANTVPAVLDTEYLHSGSSISTTVLSTVAPFASIVMSTSDTTSIIPHSSSILNSTPSDLASPTAMTSTGLDVGAYIMSGLGGLTASTSISSSISISAPLPSPTIKFDIIFTVNSNVNFYNKSSAHTEFDRRWAKDYR</sequence>
<feature type="compositionally biased region" description="Basic and acidic residues" evidence="3">
    <location>
        <begin position="300"/>
        <end position="309"/>
    </location>
</feature>
<feature type="region of interest" description="Disordered" evidence="3">
    <location>
        <begin position="1"/>
        <end position="84"/>
    </location>
</feature>
<evidence type="ECO:0000256" key="1">
    <source>
        <dbReference type="ARBA" id="ARBA00004123"/>
    </source>
</evidence>
<dbReference type="EMBL" id="WNWS01000212">
    <property type="protein sequence ID" value="KAE9974690.1"/>
    <property type="molecule type" value="Genomic_DNA"/>
</dbReference>
<feature type="compositionally biased region" description="Low complexity" evidence="3">
    <location>
        <begin position="407"/>
        <end position="422"/>
    </location>
</feature>
<proteinExistence type="predicted"/>
<dbReference type="InterPro" id="IPR028211">
    <property type="entry name" value="Ntr2"/>
</dbReference>
<dbReference type="Proteomes" id="UP000447873">
    <property type="component" value="Unassembled WGS sequence"/>
</dbReference>
<evidence type="ECO:0000313" key="4">
    <source>
        <dbReference type="EMBL" id="KAE9974690.1"/>
    </source>
</evidence>
<feature type="region of interest" description="Disordered" evidence="3">
    <location>
        <begin position="681"/>
        <end position="746"/>
    </location>
</feature>
<gene>
    <name evidence="4" type="ORF">EG328_003702</name>
</gene>
<name>A0A8H3UQY1_VENIN</name>
<feature type="compositionally biased region" description="Polar residues" evidence="3">
    <location>
        <begin position="129"/>
        <end position="139"/>
    </location>
</feature>
<evidence type="ECO:0000256" key="3">
    <source>
        <dbReference type="SAM" id="MobiDB-lite"/>
    </source>
</evidence>
<dbReference type="GO" id="GO:0071008">
    <property type="term" value="C:U2-type post-mRNA release spliceosomal complex"/>
    <property type="evidence" value="ECO:0007669"/>
    <property type="project" value="InterPro"/>
</dbReference>
<feature type="region of interest" description="Disordered" evidence="3">
    <location>
        <begin position="407"/>
        <end position="432"/>
    </location>
</feature>
<feature type="compositionally biased region" description="Basic residues" evidence="3">
    <location>
        <begin position="1"/>
        <end position="12"/>
    </location>
</feature>
<feature type="compositionally biased region" description="Polar residues" evidence="3">
    <location>
        <begin position="619"/>
        <end position="637"/>
    </location>
</feature>
<evidence type="ECO:0000256" key="2">
    <source>
        <dbReference type="ARBA" id="ARBA00023242"/>
    </source>
</evidence>
<organism evidence="4 5">
    <name type="scientific">Venturia inaequalis</name>
    <name type="common">Apple scab fungus</name>
    <dbReference type="NCBI Taxonomy" id="5025"/>
    <lineage>
        <taxon>Eukaryota</taxon>
        <taxon>Fungi</taxon>
        <taxon>Dikarya</taxon>
        <taxon>Ascomycota</taxon>
        <taxon>Pezizomycotina</taxon>
        <taxon>Dothideomycetes</taxon>
        <taxon>Pleosporomycetidae</taxon>
        <taxon>Venturiales</taxon>
        <taxon>Venturiaceae</taxon>
        <taxon>Venturia</taxon>
    </lineage>
</organism>
<comment type="subcellular location">
    <subcellularLocation>
        <location evidence="1">Nucleus</location>
    </subcellularLocation>
</comment>
<accession>A0A8H3UQY1</accession>
<dbReference type="GO" id="GO:0000390">
    <property type="term" value="P:spliceosomal complex disassembly"/>
    <property type="evidence" value="ECO:0007669"/>
    <property type="project" value="InterPro"/>
</dbReference>
<dbReference type="PANTHER" id="PTHR12214:SF0">
    <property type="entry name" value="LD29489P"/>
    <property type="match status" value="1"/>
</dbReference>